<organism evidence="3 4">
    <name type="scientific">Candidatus Parvarchaeum acidophilus ARMAN-5</name>
    <dbReference type="NCBI Taxonomy" id="662762"/>
    <lineage>
        <taxon>Archaea</taxon>
        <taxon>Candidatus Parvarchaeota</taxon>
        <taxon>Candidatus Parvarchaeum</taxon>
    </lineage>
</organism>
<accession>D6GUU0</accession>
<keyword evidence="1" id="KW-1133">Transmembrane helix</keyword>
<dbReference type="Pfam" id="PF14145">
    <property type="entry name" value="YrhK"/>
    <property type="match status" value="1"/>
</dbReference>
<sequence length="88" mass="10352">MEYKRELKYKEKYILKKKIERNYKILGLLNDFMIGFEFLTGSFEFLPGNSTVIGVYLFIAGSAQILIVPIIKIARDIHIKLRKLEEKL</sequence>
<dbReference type="AlphaFoldDB" id="D6GUU0"/>
<name>D6GUU0_PARA5</name>
<keyword evidence="1" id="KW-0812">Transmembrane</keyword>
<keyword evidence="1" id="KW-0472">Membrane</keyword>
<protein>
    <recommendedName>
        <fullName evidence="2">YrhK domain-containing protein</fullName>
    </recommendedName>
</protein>
<feature type="transmembrane region" description="Helical" evidence="1">
    <location>
        <begin position="21"/>
        <end position="41"/>
    </location>
</feature>
<evidence type="ECO:0000313" key="3">
    <source>
        <dbReference type="EMBL" id="EFD93080.1"/>
    </source>
</evidence>
<dbReference type="EMBL" id="GG745547">
    <property type="protein sequence ID" value="EFD93080.1"/>
    <property type="molecule type" value="Genomic_DNA"/>
</dbReference>
<evidence type="ECO:0000259" key="2">
    <source>
        <dbReference type="Pfam" id="PF14145"/>
    </source>
</evidence>
<dbReference type="InterPro" id="IPR025424">
    <property type="entry name" value="YrhK_domain"/>
</dbReference>
<feature type="domain" description="YrhK" evidence="2">
    <location>
        <begin position="22"/>
        <end position="77"/>
    </location>
</feature>
<reference evidence="3 4" key="1">
    <citation type="journal article" date="2010" name="Proc. Natl. Acad. Sci. U.S.A.">
        <title>Enigmatic, ultrasmall, uncultivated Archaea.</title>
        <authorList>
            <person name="Baker B.J."/>
            <person name="Comolli L.R."/>
            <person name="Dick G.J."/>
            <person name="Hauser L.J."/>
            <person name="Hyatt D."/>
            <person name="Dill B.D."/>
            <person name="Land M.L."/>
            <person name="Verberkmoes N.C."/>
            <person name="Hettich R.L."/>
            <person name="Banfield J.F."/>
        </authorList>
    </citation>
    <scope>NUCLEOTIDE SEQUENCE [LARGE SCALE GENOMIC DNA]</scope>
</reference>
<feature type="transmembrane region" description="Helical" evidence="1">
    <location>
        <begin position="53"/>
        <end position="74"/>
    </location>
</feature>
<proteinExistence type="predicted"/>
<evidence type="ECO:0000256" key="1">
    <source>
        <dbReference type="SAM" id="Phobius"/>
    </source>
</evidence>
<dbReference type="Proteomes" id="UP000009376">
    <property type="component" value="Unassembled WGS sequence"/>
</dbReference>
<gene>
    <name evidence="3" type="ORF">BJBARM5_0237</name>
</gene>
<evidence type="ECO:0000313" key="4">
    <source>
        <dbReference type="Proteomes" id="UP000009376"/>
    </source>
</evidence>